<name>A0A9Q3B8D5_9BASI</name>
<evidence type="ECO:0000313" key="1">
    <source>
        <dbReference type="EMBL" id="MBW0460609.1"/>
    </source>
</evidence>
<dbReference type="Proteomes" id="UP000765509">
    <property type="component" value="Unassembled WGS sequence"/>
</dbReference>
<accession>A0A9Q3B8D5</accession>
<dbReference type="InterPro" id="IPR009057">
    <property type="entry name" value="Homeodomain-like_sf"/>
</dbReference>
<evidence type="ECO:0008006" key="3">
    <source>
        <dbReference type="Google" id="ProtNLM"/>
    </source>
</evidence>
<dbReference type="EMBL" id="AVOT02000036">
    <property type="protein sequence ID" value="MBW0460609.1"/>
    <property type="molecule type" value="Genomic_DNA"/>
</dbReference>
<dbReference type="AlphaFoldDB" id="A0A9Q3B8D5"/>
<dbReference type="InterPro" id="IPR036388">
    <property type="entry name" value="WH-like_DNA-bd_sf"/>
</dbReference>
<proteinExistence type="predicted"/>
<reference evidence="1" key="1">
    <citation type="submission" date="2021-03" db="EMBL/GenBank/DDBJ databases">
        <title>Draft genome sequence of rust myrtle Austropuccinia psidii MF-1, a brazilian biotype.</title>
        <authorList>
            <person name="Quecine M.C."/>
            <person name="Pachon D.M.R."/>
            <person name="Bonatelli M.L."/>
            <person name="Correr F.H."/>
            <person name="Franceschini L.M."/>
            <person name="Leite T.F."/>
            <person name="Margarido G.R.A."/>
            <person name="Almeida C.A."/>
            <person name="Ferrarezi J.A."/>
            <person name="Labate C.A."/>
        </authorList>
    </citation>
    <scope>NUCLEOTIDE SEQUENCE</scope>
    <source>
        <strain evidence="1">MF-1</strain>
    </source>
</reference>
<gene>
    <name evidence="1" type="ORF">O181_000324</name>
</gene>
<evidence type="ECO:0000313" key="2">
    <source>
        <dbReference type="Proteomes" id="UP000765509"/>
    </source>
</evidence>
<dbReference type="OrthoDB" id="2737287at2759"/>
<dbReference type="SUPFAM" id="SSF46689">
    <property type="entry name" value="Homeodomain-like"/>
    <property type="match status" value="1"/>
</dbReference>
<dbReference type="Gene3D" id="1.10.10.10">
    <property type="entry name" value="Winged helix-like DNA-binding domain superfamily/Winged helix DNA-binding domain"/>
    <property type="match status" value="1"/>
</dbReference>
<keyword evidence="2" id="KW-1185">Reference proteome</keyword>
<protein>
    <recommendedName>
        <fullName evidence="3">Paired domain-containing protein</fullName>
    </recommendedName>
</protein>
<comment type="caution">
    <text evidence="1">The sequence shown here is derived from an EMBL/GenBank/DDBJ whole genome shotgun (WGS) entry which is preliminary data.</text>
</comment>
<sequence>MLNRPPILVSNQRHLPLSLCHIATYLLTLLVIHHLYPDGEIQNYIPLMPYLDVETRGRLVGMRQAGLSFRAIAEWNNLPLTTVYNTFQKYKQIGTITPQQKSGQTTKLTECDRQQLSHIITQCRRLTISQVTSLMTFHNST</sequence>
<organism evidence="1 2">
    <name type="scientific">Austropuccinia psidii MF-1</name>
    <dbReference type="NCBI Taxonomy" id="1389203"/>
    <lineage>
        <taxon>Eukaryota</taxon>
        <taxon>Fungi</taxon>
        <taxon>Dikarya</taxon>
        <taxon>Basidiomycota</taxon>
        <taxon>Pucciniomycotina</taxon>
        <taxon>Pucciniomycetes</taxon>
        <taxon>Pucciniales</taxon>
        <taxon>Sphaerophragmiaceae</taxon>
        <taxon>Austropuccinia</taxon>
    </lineage>
</organism>